<accession>A0A8J8Y4Q4</accession>
<dbReference type="SMR" id="A0A8J8Y4Q4"/>
<feature type="region of interest" description="Disordered" evidence="1">
    <location>
        <begin position="1"/>
        <end position="24"/>
    </location>
</feature>
<comment type="caution">
    <text evidence="2">The sequence shown here is derived from an EMBL/GenBank/DDBJ whole genome shotgun (WGS) entry which is preliminary data.</text>
</comment>
<evidence type="ECO:0000256" key="1">
    <source>
        <dbReference type="SAM" id="MobiDB-lite"/>
    </source>
</evidence>
<dbReference type="Gene3D" id="1.10.405.10">
    <property type="entry name" value="Guanine Nucleotide Dissociation Inhibitor, domain 1"/>
    <property type="match status" value="1"/>
</dbReference>
<dbReference type="InterPro" id="IPR018203">
    <property type="entry name" value="GDP_dissociation_inhibitor"/>
</dbReference>
<dbReference type="HOGENOM" id="CLU_1580852_0_0_1"/>
<proteinExistence type="predicted"/>
<sequence>MGQAPCGVQERGGEQPPLMGGLSLPGARLKAGHLQGHHTQAQREEHPLQIFQTCAGASSDEIEHRDASAKIPQEDLDIPFVEFLKKQGLAPKMRVIVLYAIAMVDYDQDGVVPCEKLTTTREGIQAIVLYSSFIGRFANANGAFIYPTYGHAELPQAFYRCATVRVPYM</sequence>
<dbReference type="GO" id="GO:0007264">
    <property type="term" value="P:small GTPase-mediated signal transduction"/>
    <property type="evidence" value="ECO:0007669"/>
    <property type="project" value="InterPro"/>
</dbReference>
<name>A0A8J8Y4Q4_MAIZE</name>
<evidence type="ECO:0000313" key="2">
    <source>
        <dbReference type="EMBL" id="PWZ11982.1"/>
    </source>
</evidence>
<dbReference type="AlphaFoldDB" id="A0A8J8Y4Q4"/>
<dbReference type="Proteomes" id="UP000251960">
    <property type="component" value="Chromosome 8"/>
</dbReference>
<dbReference type="GO" id="GO:0005092">
    <property type="term" value="F:GDP-dissociation inhibitor activity"/>
    <property type="evidence" value="ECO:0007669"/>
    <property type="project" value="InterPro"/>
</dbReference>
<protein>
    <submittedName>
        <fullName evidence="2">Rab escort protein 1</fullName>
    </submittedName>
</protein>
<dbReference type="PANTHER" id="PTHR11787">
    <property type="entry name" value="RAB GDP-DISSOCIATION INHIBITOR"/>
    <property type="match status" value="1"/>
</dbReference>
<reference evidence="2" key="1">
    <citation type="journal article" date="2018" name="Nat. Genet.">
        <title>Extensive intraspecific gene order and gene structural variations between Mo17 and other maize genomes.</title>
        <authorList>
            <person name="Sun S."/>
            <person name="Zhou Y."/>
            <person name="Chen J."/>
            <person name="Shi J."/>
            <person name="Zhao H."/>
            <person name="Zhao H."/>
            <person name="Song W."/>
            <person name="Zhang M."/>
            <person name="Cui Y."/>
            <person name="Dong X."/>
            <person name="Liu H."/>
            <person name="Ma X."/>
            <person name="Jiao Y."/>
            <person name="Wang B."/>
            <person name="Wei X."/>
            <person name="Stein J.C."/>
            <person name="Glaubitz J.C."/>
            <person name="Lu F."/>
            <person name="Yu G."/>
            <person name="Liang C."/>
            <person name="Fengler K."/>
            <person name="Li B."/>
            <person name="Rafalski A."/>
            <person name="Schnable P.S."/>
            <person name="Ware D.H."/>
            <person name="Buckler E.S."/>
            <person name="Lai J."/>
        </authorList>
    </citation>
    <scope>NUCLEOTIDE SEQUENCE [LARGE SCALE GENOMIC DNA]</scope>
    <source>
        <tissue evidence="2">Seedling</tissue>
    </source>
</reference>
<dbReference type="EMBL" id="NCVQ01000009">
    <property type="protein sequence ID" value="PWZ11982.1"/>
    <property type="molecule type" value="Genomic_DNA"/>
</dbReference>
<dbReference type="PANTHER" id="PTHR11787:SF4">
    <property type="entry name" value="CHM, RAB ESCORT PROTEIN 1"/>
    <property type="match status" value="1"/>
</dbReference>
<gene>
    <name evidence="2" type="primary">REP_3</name>
    <name evidence="2" type="ORF">Zm00014a_041950</name>
</gene>
<dbReference type="Pfam" id="PF00996">
    <property type="entry name" value="GDI"/>
    <property type="match status" value="1"/>
</dbReference>
<organism evidence="2">
    <name type="scientific">Zea mays</name>
    <name type="common">Maize</name>
    <dbReference type="NCBI Taxonomy" id="4577"/>
    <lineage>
        <taxon>Eukaryota</taxon>
        <taxon>Viridiplantae</taxon>
        <taxon>Streptophyta</taxon>
        <taxon>Embryophyta</taxon>
        <taxon>Tracheophyta</taxon>
        <taxon>Spermatophyta</taxon>
        <taxon>Magnoliopsida</taxon>
        <taxon>Liliopsida</taxon>
        <taxon>Poales</taxon>
        <taxon>Poaceae</taxon>
        <taxon>PACMAD clade</taxon>
        <taxon>Panicoideae</taxon>
        <taxon>Andropogonodae</taxon>
        <taxon>Andropogoneae</taxon>
        <taxon>Tripsacinae</taxon>
        <taxon>Zea</taxon>
    </lineage>
</organism>